<accession>A0A4U3MFT4</accession>
<comment type="caution">
    <text evidence="1">The sequence shown here is derived from an EMBL/GenBank/DDBJ whole genome shotgun (WGS) entry which is preliminary data.</text>
</comment>
<protein>
    <submittedName>
        <fullName evidence="1">Aminoglycoside phosphotransferase</fullName>
    </submittedName>
</protein>
<dbReference type="Proteomes" id="UP000308705">
    <property type="component" value="Unassembled WGS sequence"/>
</dbReference>
<name>A0A4U3MFT4_9ACTN</name>
<dbReference type="RefSeq" id="WP_170990934.1">
    <property type="nucleotide sequence ID" value="NZ_SZQA01000012.1"/>
</dbReference>
<dbReference type="AlphaFoldDB" id="A0A4U3MFT4"/>
<dbReference type="InterPro" id="IPR011009">
    <property type="entry name" value="Kinase-like_dom_sf"/>
</dbReference>
<dbReference type="GO" id="GO:0016740">
    <property type="term" value="F:transferase activity"/>
    <property type="evidence" value="ECO:0007669"/>
    <property type="project" value="UniProtKB-KW"/>
</dbReference>
<keyword evidence="1" id="KW-0808">Transferase</keyword>
<sequence length="364" mass="40454">MSDAEFAEIVSRALGRPAAVKDWSAEVVDYPLFGSPSTGALWRIHGVTDDGEPFRIFLKVVQSPRHWPHLHLLPEHTRQRFVDDFPWRTELAAWQPAFLDHLPPGLRVPHLYRLAELGDDRVAVWMEDVQQSTDVWEVPRFARAARLLGGFAAGRSNPDLIAGADWPPGFGLRMYRHARLMGALPQLEDDALWAHPVVTASVDEHLRTDLRTLAGRIDQILDRLDQLPQALPHGDASPQNLLVPSDEPETFVAIDASFQTPHAIGFDLGQLLVGLVHAGQFPAHRLPELDEVLTSSFRDGMAERGKPSASSDIAYGFHGSLVIRSAFTALPWERLEGPSTPDLIADFSERALLTRFIVDRGLAL</sequence>
<dbReference type="SUPFAM" id="SSF56112">
    <property type="entry name" value="Protein kinase-like (PK-like)"/>
    <property type="match status" value="1"/>
</dbReference>
<organism evidence="1 2">
    <name type="scientific">Herbidospora galbida</name>
    <dbReference type="NCBI Taxonomy" id="2575442"/>
    <lineage>
        <taxon>Bacteria</taxon>
        <taxon>Bacillati</taxon>
        <taxon>Actinomycetota</taxon>
        <taxon>Actinomycetes</taxon>
        <taxon>Streptosporangiales</taxon>
        <taxon>Streptosporangiaceae</taxon>
        <taxon>Herbidospora</taxon>
    </lineage>
</organism>
<reference evidence="1 2" key="1">
    <citation type="submission" date="2019-04" db="EMBL/GenBank/DDBJ databases">
        <title>Herbidospora sp. NEAU-GS14.nov., a novel actinomycete isolated from soil.</title>
        <authorList>
            <person name="Han L."/>
        </authorList>
    </citation>
    <scope>NUCLEOTIDE SEQUENCE [LARGE SCALE GENOMIC DNA]</scope>
    <source>
        <strain evidence="1 2">NEAU-GS14</strain>
    </source>
</reference>
<gene>
    <name evidence="1" type="ORF">FDA94_14540</name>
</gene>
<proteinExistence type="predicted"/>
<dbReference type="Gene3D" id="3.90.1200.10">
    <property type="match status" value="1"/>
</dbReference>
<evidence type="ECO:0000313" key="1">
    <source>
        <dbReference type="EMBL" id="TKK88135.1"/>
    </source>
</evidence>
<dbReference type="EMBL" id="SZQA01000012">
    <property type="protein sequence ID" value="TKK88135.1"/>
    <property type="molecule type" value="Genomic_DNA"/>
</dbReference>
<evidence type="ECO:0000313" key="2">
    <source>
        <dbReference type="Proteomes" id="UP000308705"/>
    </source>
</evidence>
<keyword evidence="2" id="KW-1185">Reference proteome</keyword>